<dbReference type="PANTHER" id="PTHR34406">
    <property type="entry name" value="PROTEIN YCEI"/>
    <property type="match status" value="1"/>
</dbReference>
<evidence type="ECO:0000259" key="2">
    <source>
        <dbReference type="SMART" id="SM00867"/>
    </source>
</evidence>
<reference evidence="3 4" key="1">
    <citation type="submission" date="2023-01" db="EMBL/GenBank/DDBJ databases">
        <title>Vibrio sp. KJ40-1 sp.nov, isolated from marine algae.</title>
        <authorList>
            <person name="Butt M."/>
            <person name="Kim J.M.J."/>
            <person name="Jeon C.O.C."/>
        </authorList>
    </citation>
    <scope>NUCLEOTIDE SEQUENCE [LARGE SCALE GENOMIC DNA]</scope>
    <source>
        <strain evidence="3 4">KJ40-1</strain>
    </source>
</reference>
<dbReference type="SMART" id="SM00867">
    <property type="entry name" value="YceI"/>
    <property type="match status" value="1"/>
</dbReference>
<feature type="domain" description="Lipid/polyisoprenoid-binding YceI-like" evidence="2">
    <location>
        <begin position="24"/>
        <end position="187"/>
    </location>
</feature>
<dbReference type="InterPro" id="IPR007372">
    <property type="entry name" value="Lipid/polyisoprenoid-bd_YceI"/>
</dbReference>
<dbReference type="Pfam" id="PF04264">
    <property type="entry name" value="YceI"/>
    <property type="match status" value="1"/>
</dbReference>
<name>A0ABT4YZ71_9VIBR</name>
<dbReference type="InterPro" id="IPR036761">
    <property type="entry name" value="TTHA0802/YceI-like_sf"/>
</dbReference>
<accession>A0ABT4YZ71</accession>
<protein>
    <submittedName>
        <fullName evidence="3">YceI family protein</fullName>
    </submittedName>
</protein>
<gene>
    <name evidence="3" type="ORF">PGX00_22310</name>
</gene>
<dbReference type="NCBIfam" id="NF002994">
    <property type="entry name" value="PRK03757.1"/>
    <property type="match status" value="1"/>
</dbReference>
<evidence type="ECO:0000313" key="4">
    <source>
        <dbReference type="Proteomes" id="UP001210678"/>
    </source>
</evidence>
<organism evidence="3 4">
    <name type="scientific">Vibrio algarum</name>
    <dbReference type="NCBI Taxonomy" id="3020714"/>
    <lineage>
        <taxon>Bacteria</taxon>
        <taxon>Pseudomonadati</taxon>
        <taxon>Pseudomonadota</taxon>
        <taxon>Gammaproteobacteria</taxon>
        <taxon>Vibrionales</taxon>
        <taxon>Vibrionaceae</taxon>
        <taxon>Vibrio</taxon>
    </lineage>
</organism>
<evidence type="ECO:0000313" key="3">
    <source>
        <dbReference type="EMBL" id="MDB1126253.1"/>
    </source>
</evidence>
<keyword evidence="1" id="KW-0732">Signal</keyword>
<dbReference type="PANTHER" id="PTHR34406:SF1">
    <property type="entry name" value="PROTEIN YCEI"/>
    <property type="match status" value="1"/>
</dbReference>
<dbReference type="SUPFAM" id="SSF101874">
    <property type="entry name" value="YceI-like"/>
    <property type="match status" value="1"/>
</dbReference>
<dbReference type="EMBL" id="JAQLOI010000003">
    <property type="protein sequence ID" value="MDB1126253.1"/>
    <property type="molecule type" value="Genomic_DNA"/>
</dbReference>
<dbReference type="Gene3D" id="2.40.128.110">
    <property type="entry name" value="Lipid/polyisoprenoid-binding, YceI-like"/>
    <property type="match status" value="1"/>
</dbReference>
<comment type="caution">
    <text evidence="3">The sequence shown here is derived from an EMBL/GenBank/DDBJ whole genome shotgun (WGS) entry which is preliminary data.</text>
</comment>
<dbReference type="Proteomes" id="UP001210678">
    <property type="component" value="Unassembled WGS sequence"/>
</dbReference>
<evidence type="ECO:0000256" key="1">
    <source>
        <dbReference type="SAM" id="SignalP"/>
    </source>
</evidence>
<sequence>MKNILIKTGLALAVAMPFTANAADYTIDTKGAHASINFKVSHLGYSFIKGRFNTFDGDFSYDPNNVTASKIMVNVDTTSLDSNHAERDKHLRSADFINAGKFSDAKFVSSSVTDEGNGKLSVNGDLTLHGKTSPIVISAEFIGEGSDPWGGYRAGFVGTTTLQLSDFGIKAMGMAQTVDMELIVEGIKK</sequence>
<keyword evidence="4" id="KW-1185">Reference proteome</keyword>
<feature type="signal peptide" evidence="1">
    <location>
        <begin position="1"/>
        <end position="22"/>
    </location>
</feature>
<dbReference type="RefSeq" id="WP_272140712.1">
    <property type="nucleotide sequence ID" value="NZ_JAQLOI010000003.1"/>
</dbReference>
<feature type="chain" id="PRO_5046232893" evidence="1">
    <location>
        <begin position="23"/>
        <end position="189"/>
    </location>
</feature>
<proteinExistence type="predicted"/>